<dbReference type="OrthoDB" id="581105at2"/>
<dbReference type="STRING" id="446470.Snas_0853"/>
<dbReference type="SUPFAM" id="SSF46894">
    <property type="entry name" value="C-terminal effector domain of the bipartite response regulators"/>
    <property type="match status" value="1"/>
</dbReference>
<evidence type="ECO:0000313" key="8">
    <source>
        <dbReference type="EMBL" id="ADD40564.1"/>
    </source>
</evidence>
<dbReference type="eggNOG" id="COG3629">
    <property type="taxonomic scope" value="Bacteria"/>
</dbReference>
<evidence type="ECO:0000256" key="5">
    <source>
        <dbReference type="ARBA" id="ARBA00023163"/>
    </source>
</evidence>
<dbReference type="Gene3D" id="1.25.40.10">
    <property type="entry name" value="Tetratricopeptide repeat domain"/>
    <property type="match status" value="3"/>
</dbReference>
<dbReference type="SMART" id="SM00028">
    <property type="entry name" value="TPR"/>
    <property type="match status" value="5"/>
</dbReference>
<dbReference type="GO" id="GO:0000160">
    <property type="term" value="P:phosphorelay signal transduction system"/>
    <property type="evidence" value="ECO:0007669"/>
    <property type="project" value="InterPro"/>
</dbReference>
<evidence type="ECO:0000313" key="9">
    <source>
        <dbReference type="Proteomes" id="UP000000844"/>
    </source>
</evidence>
<evidence type="ECO:0000256" key="2">
    <source>
        <dbReference type="ARBA" id="ARBA00022737"/>
    </source>
</evidence>
<dbReference type="Pfam" id="PF00931">
    <property type="entry name" value="NB-ARC"/>
    <property type="match status" value="1"/>
</dbReference>
<dbReference type="InterPro" id="IPR036388">
    <property type="entry name" value="WH-like_DNA-bd_sf"/>
</dbReference>
<dbReference type="InterPro" id="IPR005158">
    <property type="entry name" value="BTAD"/>
</dbReference>
<reference evidence="8 9" key="1">
    <citation type="journal article" date="2009" name="Stand. Genomic Sci.">
        <title>Complete genome sequence of Stackebrandtia nassauensis type strain (LLR-40K-21).</title>
        <authorList>
            <person name="Munk C."/>
            <person name="Lapidus A."/>
            <person name="Copeland A."/>
            <person name="Jando M."/>
            <person name="Mayilraj S."/>
            <person name="Glavina Del Rio T."/>
            <person name="Nolan M."/>
            <person name="Chen F."/>
            <person name="Lucas S."/>
            <person name="Tice H."/>
            <person name="Cheng J.F."/>
            <person name="Han C."/>
            <person name="Detter J.C."/>
            <person name="Bruce D."/>
            <person name="Goodwin L."/>
            <person name="Chain P."/>
            <person name="Pitluck S."/>
            <person name="Goker M."/>
            <person name="Ovchinikova G."/>
            <person name="Pati A."/>
            <person name="Ivanova N."/>
            <person name="Mavromatis K."/>
            <person name="Chen A."/>
            <person name="Palaniappan K."/>
            <person name="Land M."/>
            <person name="Hauser L."/>
            <person name="Chang Y.J."/>
            <person name="Jeffries C.D."/>
            <person name="Bristow J."/>
            <person name="Eisen J.A."/>
            <person name="Markowitz V."/>
            <person name="Hugenholtz P."/>
            <person name="Kyrpides N.C."/>
            <person name="Klenk H.P."/>
        </authorList>
    </citation>
    <scope>NUCLEOTIDE SEQUENCE [LARGE SCALE GENOMIC DNA]</scope>
    <source>
        <strain evidence="9">DSM 44728 / CIP 108903 / NRRL B-16338 / NBRC 102104 / LLR-40K-21</strain>
    </source>
</reference>
<dbReference type="GO" id="GO:0003677">
    <property type="term" value="F:DNA binding"/>
    <property type="evidence" value="ECO:0007669"/>
    <property type="project" value="UniProtKB-UniRule"/>
</dbReference>
<dbReference type="InterPro" id="IPR011990">
    <property type="entry name" value="TPR-like_helical_dom_sf"/>
</dbReference>
<evidence type="ECO:0000256" key="4">
    <source>
        <dbReference type="ARBA" id="ARBA00023125"/>
    </source>
</evidence>
<dbReference type="PROSITE" id="PS51755">
    <property type="entry name" value="OMPR_PHOB"/>
    <property type="match status" value="1"/>
</dbReference>
<dbReference type="Gene3D" id="1.10.10.10">
    <property type="entry name" value="Winged helix-like DNA-binding domain superfamily/Winged helix DNA-binding domain"/>
    <property type="match status" value="1"/>
</dbReference>
<dbReference type="PANTHER" id="PTHR35807">
    <property type="entry name" value="TRANSCRIPTIONAL REGULATOR REDD-RELATED"/>
    <property type="match status" value="1"/>
</dbReference>
<keyword evidence="4 6" id="KW-0238">DNA-binding</keyword>
<comment type="similarity">
    <text evidence="1">Belongs to the AfsR/DnrI/RedD regulatory family.</text>
</comment>
<evidence type="ECO:0000256" key="6">
    <source>
        <dbReference type="PROSITE-ProRule" id="PRU01091"/>
    </source>
</evidence>
<dbReference type="InterPro" id="IPR001867">
    <property type="entry name" value="OmpR/PhoB-type_DNA-bd"/>
</dbReference>
<feature type="domain" description="OmpR/PhoB-type" evidence="7">
    <location>
        <begin position="1"/>
        <end position="90"/>
    </location>
</feature>
<name>D3Q859_STANL</name>
<dbReference type="InterPro" id="IPR042197">
    <property type="entry name" value="Apaf_helical"/>
</dbReference>
<evidence type="ECO:0000256" key="1">
    <source>
        <dbReference type="ARBA" id="ARBA00005820"/>
    </source>
</evidence>
<dbReference type="PRINTS" id="PR00364">
    <property type="entry name" value="DISEASERSIST"/>
</dbReference>
<keyword evidence="2" id="KW-0677">Repeat</keyword>
<dbReference type="InterPro" id="IPR002182">
    <property type="entry name" value="NB-ARC"/>
</dbReference>
<dbReference type="Gene3D" id="1.10.8.430">
    <property type="entry name" value="Helical domain of apoptotic protease-activating factors"/>
    <property type="match status" value="1"/>
</dbReference>
<dbReference type="RefSeq" id="WP_013016135.1">
    <property type="nucleotide sequence ID" value="NC_013947.1"/>
</dbReference>
<sequence length="1010" mass="111060">MEYRILGPLEVVRDGVPIAIKGRHQPRLLAMLLLEAGQTVTLSRLVDVLWDEEPPETARRQAQNYMAALRRTLGTSNPIEVVGEGYRFAAGDSFVDSVRFEELNHLARHDAREGRHAKALPSFDEALGLWRGPTLAGLSARWLESRSRRLDDLRLGMIEDRAASLLELGRHADVVGELAELLAEKPYRQQAARHLMLALYRCGRGAEALEVFGALRTRLAEELGIDPNPMVRELHGRILREDASLAVPRPEMSIVAAKPEILVPAQLPAGVATFTGRDEELAELDRLFDSGAAVTVLSAISGGGGVGKTALAVHWSRNRTERFPDGQLYVNLRGFDHNEPLKPIDALSRFLRALGTPSAKIPAETEEASALFRSVMNGRNMLVVLDNARTAEQVRPLLPGGQDNAVLVTSRNRLASLAALNDAKLMALDVLSLTESLELLAELIGADRVNADPDSARRLVELCGHLPLALRIAAASLAARSDGSISNLASELDSVSRLEILSIEGDPYSAVTATFDLSVGALSIEARDLFLRLGMIPGEDIAEGLAVEVSGHQEDRAKDLLQGLVSAHLLETHVPGRYRFHDLVRIYAHRCAIDKLSSSICESIIDTLVAWYFQNRGRISPDEIPNVVTTCKLLNKHPEMWRVAYTLSMITHHGLGLKVARDQCEIALRIAEVYNDRHGQARMLSALGGIQYALGETELSIELSRKSVATIDPNVDSRTYGDLCNNLGIRLSWSGRYREAEEWLVKSLQPGYMAEGVHFELVRVLNLGTVYRALGRYGDALAYLDRSAALLSKLESRSIAASIYLARALLENDRGRHRKAWAYAQEALLAGQQCKSVRSIVIALQQRGLAEFGCGKIERAREDYLASTVRANEHGMSTVERRNYCFLADLECFAGDNSRAVKYLESAAAVEVLQPPRYLVAEMLRVDSNVRLKLNAYRHAVSTGRKAAALFASMPDPLRHARSLVIVARAYEGLADYNKAADARQEALAIFTRLGVPETAVLRAEIDAHS</sequence>
<dbReference type="InterPro" id="IPR016032">
    <property type="entry name" value="Sig_transdc_resp-reg_C-effctor"/>
</dbReference>
<dbReference type="KEGG" id="sna:Snas_0853"/>
<protein>
    <submittedName>
        <fullName evidence="8">Transcriptional regulator, SARP family</fullName>
    </submittedName>
</protein>
<gene>
    <name evidence="8" type="ordered locus">Snas_0853</name>
</gene>
<dbReference type="SMART" id="SM00862">
    <property type="entry name" value="Trans_reg_C"/>
    <property type="match status" value="1"/>
</dbReference>
<feature type="DNA-binding region" description="OmpR/PhoB-type" evidence="6">
    <location>
        <begin position="1"/>
        <end position="90"/>
    </location>
</feature>
<dbReference type="Pfam" id="PF00486">
    <property type="entry name" value="Trans_reg_C"/>
    <property type="match status" value="1"/>
</dbReference>
<proteinExistence type="inferred from homology"/>
<dbReference type="eggNOG" id="COG3903">
    <property type="taxonomic scope" value="Bacteria"/>
</dbReference>
<dbReference type="Proteomes" id="UP000000844">
    <property type="component" value="Chromosome"/>
</dbReference>
<dbReference type="SMART" id="SM01043">
    <property type="entry name" value="BTAD"/>
    <property type="match status" value="1"/>
</dbReference>
<dbReference type="InterPro" id="IPR051677">
    <property type="entry name" value="AfsR-DnrI-RedD_regulator"/>
</dbReference>
<evidence type="ECO:0000259" key="7">
    <source>
        <dbReference type="PROSITE" id="PS51755"/>
    </source>
</evidence>
<keyword evidence="3" id="KW-0805">Transcription regulation</keyword>
<dbReference type="InterPro" id="IPR019734">
    <property type="entry name" value="TPR_rpt"/>
</dbReference>
<dbReference type="Gene3D" id="3.40.50.300">
    <property type="entry name" value="P-loop containing nucleotide triphosphate hydrolases"/>
    <property type="match status" value="1"/>
</dbReference>
<keyword evidence="5" id="KW-0804">Transcription</keyword>
<keyword evidence="9" id="KW-1185">Reference proteome</keyword>
<dbReference type="PANTHER" id="PTHR35807:SF1">
    <property type="entry name" value="TRANSCRIPTIONAL REGULATOR REDD"/>
    <property type="match status" value="1"/>
</dbReference>
<dbReference type="InterPro" id="IPR027417">
    <property type="entry name" value="P-loop_NTPase"/>
</dbReference>
<dbReference type="GO" id="GO:0043531">
    <property type="term" value="F:ADP binding"/>
    <property type="evidence" value="ECO:0007669"/>
    <property type="project" value="InterPro"/>
</dbReference>
<dbReference type="GO" id="GO:0006355">
    <property type="term" value="P:regulation of DNA-templated transcription"/>
    <property type="evidence" value="ECO:0007669"/>
    <property type="project" value="InterPro"/>
</dbReference>
<dbReference type="EMBL" id="CP001778">
    <property type="protein sequence ID" value="ADD40564.1"/>
    <property type="molecule type" value="Genomic_DNA"/>
</dbReference>
<dbReference type="SUPFAM" id="SSF48452">
    <property type="entry name" value="TPR-like"/>
    <property type="match status" value="4"/>
</dbReference>
<accession>D3Q859</accession>
<evidence type="ECO:0000256" key="3">
    <source>
        <dbReference type="ARBA" id="ARBA00023015"/>
    </source>
</evidence>
<organism evidence="8 9">
    <name type="scientific">Stackebrandtia nassauensis (strain DSM 44728 / CIP 108903 / NRRL B-16338 / NBRC 102104 / LLR-40K-21)</name>
    <dbReference type="NCBI Taxonomy" id="446470"/>
    <lineage>
        <taxon>Bacteria</taxon>
        <taxon>Bacillati</taxon>
        <taxon>Actinomycetota</taxon>
        <taxon>Actinomycetes</taxon>
        <taxon>Glycomycetales</taxon>
        <taxon>Glycomycetaceae</taxon>
        <taxon>Stackebrandtia</taxon>
    </lineage>
</organism>
<dbReference type="CDD" id="cd15831">
    <property type="entry name" value="BTAD"/>
    <property type="match status" value="1"/>
</dbReference>
<dbReference type="SUPFAM" id="SSF52540">
    <property type="entry name" value="P-loop containing nucleoside triphosphate hydrolases"/>
    <property type="match status" value="1"/>
</dbReference>
<dbReference type="HOGENOM" id="CLU_004665_2_0_11"/>
<dbReference type="Pfam" id="PF03704">
    <property type="entry name" value="BTAD"/>
    <property type="match status" value="1"/>
</dbReference>
<dbReference type="AlphaFoldDB" id="D3Q859"/>